<dbReference type="GO" id="GO:0016020">
    <property type="term" value="C:membrane"/>
    <property type="evidence" value="ECO:0007669"/>
    <property type="project" value="UniProtKB-SubCell"/>
</dbReference>
<evidence type="ECO:0000313" key="7">
    <source>
        <dbReference type="EMBL" id="BAM75610.1"/>
    </source>
</evidence>
<accession>L8B1E8</accession>
<dbReference type="NCBIfam" id="TIGR01145">
    <property type="entry name" value="ATP_synt_delta"/>
    <property type="match status" value="1"/>
</dbReference>
<dbReference type="PANTHER" id="PTHR11910">
    <property type="entry name" value="ATP SYNTHASE DELTA CHAIN"/>
    <property type="match status" value="1"/>
</dbReference>
<evidence type="ECO:0000256" key="2">
    <source>
        <dbReference type="ARBA" id="ARBA00022448"/>
    </source>
</evidence>
<keyword evidence="4" id="KW-0406">Ion transport</keyword>
<dbReference type="InterPro" id="IPR000711">
    <property type="entry name" value="ATPase_OSCP/dsu"/>
</dbReference>
<evidence type="ECO:0000256" key="1">
    <source>
        <dbReference type="ARBA" id="ARBA00004370"/>
    </source>
</evidence>
<evidence type="ECO:0000256" key="5">
    <source>
        <dbReference type="ARBA" id="ARBA00023136"/>
    </source>
</evidence>
<proteinExistence type="inferred from homology"/>
<evidence type="ECO:0000256" key="4">
    <source>
        <dbReference type="ARBA" id="ARBA00023065"/>
    </source>
</evidence>
<name>L8B1E8_9ZZZZ</name>
<keyword evidence="5" id="KW-0472">Membrane</keyword>
<dbReference type="Gene3D" id="1.10.520.20">
    <property type="entry name" value="N-terminal domain of the delta subunit of the F1F0-ATP synthase"/>
    <property type="match status" value="1"/>
</dbReference>
<evidence type="ECO:0000256" key="6">
    <source>
        <dbReference type="ARBA" id="ARBA00023310"/>
    </source>
</evidence>
<dbReference type="NCBIfam" id="NF004402">
    <property type="entry name" value="PRK05758.2-2"/>
    <property type="match status" value="1"/>
</dbReference>
<dbReference type="Pfam" id="PF00213">
    <property type="entry name" value="OSCP"/>
    <property type="match status" value="1"/>
</dbReference>
<dbReference type="InterPro" id="IPR026015">
    <property type="entry name" value="ATP_synth_OSCP/delta_N_sf"/>
</dbReference>
<comment type="subcellular location">
    <subcellularLocation>
        <location evidence="1">Membrane</location>
    </subcellularLocation>
</comment>
<keyword evidence="6" id="KW-0066">ATP synthesis</keyword>
<dbReference type="PRINTS" id="PR00125">
    <property type="entry name" value="ATPASEDELTA"/>
</dbReference>
<organism evidence="7">
    <name type="scientific">uncultured microorganism</name>
    <dbReference type="NCBI Taxonomy" id="358574"/>
    <lineage>
        <taxon>unclassified sequences</taxon>
        <taxon>environmental samples</taxon>
    </lineage>
</organism>
<reference evidence="7" key="1">
    <citation type="submission" date="2007-12" db="EMBL/GenBank/DDBJ databases">
        <title>Phylogenetic prediction and protein expressional analysis in the genetic information detected from deep-sea hydrothermal vent in Suiyo seamount.</title>
        <authorList>
            <person name="Sasaki M."/>
            <person name="Tsujimura M."/>
            <person name="Zhang Z."/>
            <person name="Akutsu J."/>
            <person name="Tajima H."/>
            <person name="Kawarabayasi Y."/>
        </authorList>
    </citation>
    <scope>NUCLEOTIDE SEQUENCE</scope>
</reference>
<keyword evidence="3" id="KW-0375">Hydrogen ion transport</keyword>
<dbReference type="HAMAP" id="MF_01416">
    <property type="entry name" value="ATP_synth_delta_bact"/>
    <property type="match status" value="1"/>
</dbReference>
<sequence length="182" mass="19939">MELVSIAKPYANAVFEIAQQDKSHDDWKAVLEASAALVADDQMQSYLDSPSTSKQDKNKTIQSLVTSIVGRALNTKENEFLSLILDNDRAAALPNILSLFDDRLNSFDDAKAFTVISAYKLTATEEKNIVKDLAEKYNASASIETSIDETLVGGLIIKLGDKVIDLSIKARTDELNLCLSTH</sequence>
<dbReference type="EMBL" id="AB372117">
    <property type="protein sequence ID" value="BAM75610.1"/>
    <property type="molecule type" value="Genomic_DNA"/>
</dbReference>
<dbReference type="AlphaFoldDB" id="L8B1E8"/>
<dbReference type="GO" id="GO:0046933">
    <property type="term" value="F:proton-transporting ATP synthase activity, rotational mechanism"/>
    <property type="evidence" value="ECO:0007669"/>
    <property type="project" value="InterPro"/>
</dbReference>
<evidence type="ECO:0000256" key="3">
    <source>
        <dbReference type="ARBA" id="ARBA00022781"/>
    </source>
</evidence>
<protein>
    <submittedName>
        <fullName evidence="7">Hypothetical ATP synthase delta chain</fullName>
    </submittedName>
</protein>
<keyword evidence="2" id="KW-0813">Transport</keyword>
<dbReference type="SUPFAM" id="SSF47928">
    <property type="entry name" value="N-terminal domain of the delta subunit of the F1F0-ATP synthase"/>
    <property type="match status" value="1"/>
</dbReference>